<comment type="caution">
    <text evidence="13">The sequence shown here is derived from an EMBL/GenBank/DDBJ whole genome shotgun (WGS) entry which is preliminary data.</text>
</comment>
<dbReference type="Gene3D" id="2.40.10.170">
    <property type="match status" value="1"/>
</dbReference>
<evidence type="ECO:0000256" key="6">
    <source>
        <dbReference type="ARBA" id="ARBA00022967"/>
    </source>
</evidence>
<evidence type="ECO:0000256" key="10">
    <source>
        <dbReference type="ARBA" id="ARBA00023310"/>
    </source>
</evidence>
<dbReference type="EMBL" id="LBTR01000013">
    <property type="protein sequence ID" value="KKQ45557.1"/>
    <property type="molecule type" value="Genomic_DNA"/>
</dbReference>
<dbReference type="GO" id="GO:0005524">
    <property type="term" value="F:ATP binding"/>
    <property type="evidence" value="ECO:0007669"/>
    <property type="project" value="UniProtKB-KW"/>
</dbReference>
<dbReference type="NCBIfam" id="TIGR01039">
    <property type="entry name" value="atpD"/>
    <property type="match status" value="1"/>
</dbReference>
<evidence type="ECO:0000256" key="8">
    <source>
        <dbReference type="ARBA" id="ARBA00023136"/>
    </source>
</evidence>
<comment type="similarity">
    <text evidence="2">Belongs to the ATPase alpha/beta chains family.</text>
</comment>
<protein>
    <submittedName>
        <fullName evidence="13">ATP synthase subunit beta</fullName>
    </submittedName>
</protein>
<accession>A0A0G0HTE5</accession>
<feature type="domain" description="ATPase F1/V1/A1 complex alpha/beta subunit nucleotide-binding" evidence="11">
    <location>
        <begin position="131"/>
        <end position="346"/>
    </location>
</feature>
<comment type="subcellular location">
    <subcellularLocation>
        <location evidence="1">Membrane</location>
    </subcellularLocation>
</comment>
<feature type="domain" description="ATP synthase A/B type C-terminal" evidence="12">
    <location>
        <begin position="354"/>
        <end position="427"/>
    </location>
</feature>
<dbReference type="InterPro" id="IPR050053">
    <property type="entry name" value="ATPase_alpha/beta_chains"/>
</dbReference>
<dbReference type="PANTHER" id="PTHR15184">
    <property type="entry name" value="ATP SYNTHASE"/>
    <property type="match status" value="1"/>
</dbReference>
<dbReference type="PANTHER" id="PTHR15184:SF71">
    <property type="entry name" value="ATP SYNTHASE SUBUNIT BETA, MITOCHONDRIAL"/>
    <property type="match status" value="1"/>
</dbReference>
<dbReference type="AlphaFoldDB" id="A0A0G0HTE5"/>
<evidence type="ECO:0000256" key="5">
    <source>
        <dbReference type="ARBA" id="ARBA00022840"/>
    </source>
</evidence>
<dbReference type="InterPro" id="IPR000194">
    <property type="entry name" value="ATPase_F1/V1/A1_a/bsu_nucl-bd"/>
</dbReference>
<gene>
    <name evidence="13" type="ORF">US62_C0013G0010</name>
</gene>
<keyword evidence="8" id="KW-0472">Membrane</keyword>
<evidence type="ECO:0000259" key="12">
    <source>
        <dbReference type="Pfam" id="PF22919"/>
    </source>
</evidence>
<keyword evidence="10" id="KW-0066">ATP synthesis</keyword>
<evidence type="ECO:0000259" key="11">
    <source>
        <dbReference type="Pfam" id="PF00006"/>
    </source>
</evidence>
<dbReference type="Proteomes" id="UP000034603">
    <property type="component" value="Unassembled WGS sequence"/>
</dbReference>
<dbReference type="GO" id="GO:0045259">
    <property type="term" value="C:proton-transporting ATP synthase complex"/>
    <property type="evidence" value="ECO:0007669"/>
    <property type="project" value="UniProtKB-KW"/>
</dbReference>
<proteinExistence type="inferred from homology"/>
<dbReference type="InterPro" id="IPR036121">
    <property type="entry name" value="ATPase_F1/V1/A1_a/bsu_N_sf"/>
</dbReference>
<organism evidence="13 14">
    <name type="scientific">Candidatus Woesebacteria bacterium GW2011_GWA1_37_8</name>
    <dbReference type="NCBI Taxonomy" id="1618546"/>
    <lineage>
        <taxon>Bacteria</taxon>
        <taxon>Candidatus Woeseibacteriota</taxon>
    </lineage>
</organism>
<dbReference type="Pfam" id="PF22919">
    <property type="entry name" value="ATP-synt_VA_C"/>
    <property type="match status" value="1"/>
</dbReference>
<dbReference type="InterPro" id="IPR027417">
    <property type="entry name" value="P-loop_NTPase"/>
</dbReference>
<evidence type="ECO:0000256" key="1">
    <source>
        <dbReference type="ARBA" id="ARBA00004370"/>
    </source>
</evidence>
<dbReference type="GO" id="GO:0046933">
    <property type="term" value="F:proton-transporting ATP synthase activity, rotational mechanism"/>
    <property type="evidence" value="ECO:0007669"/>
    <property type="project" value="InterPro"/>
</dbReference>
<keyword evidence="6" id="KW-1278">Translocase</keyword>
<dbReference type="SUPFAM" id="SSF52540">
    <property type="entry name" value="P-loop containing nucleoside triphosphate hydrolases"/>
    <property type="match status" value="1"/>
</dbReference>
<dbReference type="Pfam" id="PF00006">
    <property type="entry name" value="ATP-synt_ab"/>
    <property type="match status" value="1"/>
</dbReference>
<dbReference type="SUPFAM" id="SSF50615">
    <property type="entry name" value="N-terminal domain of alpha and beta subunits of F1 ATP synthase"/>
    <property type="match status" value="1"/>
</dbReference>
<dbReference type="InterPro" id="IPR024034">
    <property type="entry name" value="ATPase_F1/V1_b/a_C"/>
</dbReference>
<keyword evidence="4" id="KW-0547">Nucleotide-binding</keyword>
<evidence type="ECO:0000313" key="13">
    <source>
        <dbReference type="EMBL" id="KKQ45557.1"/>
    </source>
</evidence>
<keyword evidence="7" id="KW-0406">Ion transport</keyword>
<keyword evidence="3" id="KW-0813">Transport</keyword>
<dbReference type="Gene3D" id="3.40.50.300">
    <property type="entry name" value="P-loop containing nucleotide triphosphate hydrolases"/>
    <property type="match status" value="1"/>
</dbReference>
<keyword evidence="5" id="KW-0067">ATP-binding</keyword>
<name>A0A0G0HTE5_9BACT</name>
<dbReference type="InterPro" id="IPR055190">
    <property type="entry name" value="ATP-synt_VA_C"/>
</dbReference>
<dbReference type="SUPFAM" id="SSF47917">
    <property type="entry name" value="C-terminal domain of alpha and beta subunits of F1 ATP synthase"/>
    <property type="match status" value="1"/>
</dbReference>
<evidence type="ECO:0000256" key="4">
    <source>
        <dbReference type="ARBA" id="ARBA00022741"/>
    </source>
</evidence>
<evidence type="ECO:0000256" key="7">
    <source>
        <dbReference type="ARBA" id="ARBA00023065"/>
    </source>
</evidence>
<evidence type="ECO:0000256" key="9">
    <source>
        <dbReference type="ARBA" id="ARBA00023196"/>
    </source>
</evidence>
<evidence type="ECO:0000256" key="3">
    <source>
        <dbReference type="ARBA" id="ARBA00022448"/>
    </source>
</evidence>
<dbReference type="PATRIC" id="fig|1618546.3.peg.417"/>
<reference evidence="13 14" key="1">
    <citation type="journal article" date="2015" name="Nature">
        <title>rRNA introns, odd ribosomes, and small enigmatic genomes across a large radiation of phyla.</title>
        <authorList>
            <person name="Brown C.T."/>
            <person name="Hug L.A."/>
            <person name="Thomas B.C."/>
            <person name="Sharon I."/>
            <person name="Castelle C.J."/>
            <person name="Singh A."/>
            <person name="Wilkins M.J."/>
            <person name="Williams K.H."/>
            <person name="Banfield J.F."/>
        </authorList>
    </citation>
    <scope>NUCLEOTIDE SEQUENCE [LARGE SCALE GENOMIC DNA]</scope>
</reference>
<dbReference type="InterPro" id="IPR005722">
    <property type="entry name" value="ATP_synth_F1_bsu"/>
</dbReference>
<keyword evidence="9" id="KW-0139">CF(1)</keyword>
<evidence type="ECO:0000313" key="14">
    <source>
        <dbReference type="Proteomes" id="UP000034603"/>
    </source>
</evidence>
<dbReference type="Gene3D" id="1.10.1140.10">
    <property type="entry name" value="Bovine Mitochondrial F1-atpase, Atp Synthase Beta Chain, Chain D, domain 3"/>
    <property type="match status" value="1"/>
</dbReference>
<sequence>MDRVSIGKIVSIKGQVVEVVFKDLKPAPYDQLYLESDPDIRFEVYSSSGSNTFYCLTLGRTNSLFRGAKVVNTGRPIMFPVGDGMLGRVVDIFGRPIDAGKDIETNIEVPVHRNNKNINNVNTKVEIAETGIKAIDVFAPLAKGGKMGLFGGAGVGKTILLTEILHNIVGRDKEKTVSIFAGVGERAREGLELYEALKDSQVMDRSSLIFGPMGENPAVRFLAAFSAASLAEYFRDQKKKDVLFFIDNVYRFAQAGNELSTMTSTIPSEDGYQPTLESEMADFHERLIANQNASISTIEAIYVPADDLLDHGVQTILPYLESVIVLSRRMYQEGLLPAIDIISTTSTLLNPHIVGDMHYETALNAKAVIKQAESLERIVSLVGESELSAEDQLSFRRARKIRNYMTQNFFVAESQRGQKGAYVNLRTAIEDLRGIIAGKFDHVPEEKFRFIGSLSEIKLS</sequence>
<evidence type="ECO:0000256" key="2">
    <source>
        <dbReference type="ARBA" id="ARBA00008936"/>
    </source>
</evidence>